<dbReference type="Proteomes" id="UP000199055">
    <property type="component" value="Unassembled WGS sequence"/>
</dbReference>
<dbReference type="RefSeq" id="WP_245770084.1">
    <property type="nucleotide sequence ID" value="NZ_FOET01000006.1"/>
</dbReference>
<dbReference type="PANTHER" id="PTHR32332">
    <property type="entry name" value="2-NITROPROPANE DIOXYGENASE"/>
    <property type="match status" value="1"/>
</dbReference>
<feature type="region of interest" description="Disordered" evidence="1">
    <location>
        <begin position="1"/>
        <end position="23"/>
    </location>
</feature>
<evidence type="ECO:0000313" key="4">
    <source>
        <dbReference type="Proteomes" id="UP000199055"/>
    </source>
</evidence>
<dbReference type="InterPro" id="IPR014179">
    <property type="entry name" value="PfaD-like_TIM-barrel"/>
</dbReference>
<dbReference type="EMBL" id="FOET01000006">
    <property type="protein sequence ID" value="SEQ33309.1"/>
    <property type="molecule type" value="Genomic_DNA"/>
</dbReference>
<evidence type="ECO:0000256" key="1">
    <source>
        <dbReference type="SAM" id="MobiDB-lite"/>
    </source>
</evidence>
<organism evidence="3 4">
    <name type="scientific">Streptomyces radiopugnans</name>
    <dbReference type="NCBI Taxonomy" id="403935"/>
    <lineage>
        <taxon>Bacteria</taxon>
        <taxon>Bacillati</taxon>
        <taxon>Actinomycetota</taxon>
        <taxon>Actinomycetes</taxon>
        <taxon>Kitasatosporales</taxon>
        <taxon>Streptomycetaceae</taxon>
        <taxon>Streptomyces</taxon>
    </lineage>
</organism>
<keyword evidence="4" id="KW-1185">Reference proteome</keyword>
<dbReference type="AlphaFoldDB" id="A0A1H9F612"/>
<dbReference type="NCBIfam" id="TIGR02814">
    <property type="entry name" value="pfaD_fam"/>
    <property type="match status" value="1"/>
</dbReference>
<dbReference type="Pfam" id="PF21607">
    <property type="entry name" value="FabD_helical_ins"/>
    <property type="match status" value="1"/>
</dbReference>
<name>A0A1H9F612_9ACTN</name>
<sequence length="536" mass="58308">MTTPMTGGARHLARTAPRTPRTDPVGIQHVLERLEEPCYIVDTPHGPGATTARPGPGTRVLAALGPLPPERLGSRAFRERHGVRLAYLGGAMAGGIASEELVIALARAGCLGSFGAAGLLPERIDRALRRFAAELPDLPWAVNLIHSPSEDALERDGVELLLRHGVRCVEASAYLDLTPHVVRYRVAGLHRGRDGRVVAANRLVAKVSRPEVAERFMRPAPQAITADLLARGLITAEQAELARYVPLADDVTAEADSGGHTDRRPLTALFPALLETRDAIQREMRYPVPVGLGAGGGIGTPHAAAAAYAMGADYVVVGSVHQSCLESGTSEPARRLLAEAGLADCEMAPAADMFELGVELQVLKKGTLFPMRAKRLYELYQRHDGIEALPEEELRRLEKQIFRRPVEEVWQEVEAYFARRDPDQLRRAAAVPRRRMALLFRWYLGMASRWAVTGEADRTADFQVWCGPAMGAFNAWARGTYLAAPENRRAADVAGHLLRGAAYTARVHQLALAGVRLPRSCAEYRPAPPAAEGERL</sequence>
<dbReference type="Gene3D" id="3.20.20.70">
    <property type="entry name" value="Aldolase class I"/>
    <property type="match status" value="2"/>
</dbReference>
<feature type="domain" description="[Acyl-carrier-protein] S-malonyltransferase-like inserted helical" evidence="2">
    <location>
        <begin position="383"/>
        <end position="462"/>
    </location>
</feature>
<dbReference type="Pfam" id="PF03060">
    <property type="entry name" value="NMO"/>
    <property type="match status" value="1"/>
</dbReference>
<protein>
    <submittedName>
        <fullName evidence="3">PfaD family protein</fullName>
    </submittedName>
</protein>
<reference evidence="3 4" key="1">
    <citation type="submission" date="2016-10" db="EMBL/GenBank/DDBJ databases">
        <authorList>
            <person name="de Groot N.N."/>
        </authorList>
    </citation>
    <scope>NUCLEOTIDE SEQUENCE [LARGE SCALE GENOMIC DNA]</scope>
    <source>
        <strain evidence="3 4">CGMCC 4.3519</strain>
    </source>
</reference>
<evidence type="ECO:0000313" key="3">
    <source>
        <dbReference type="EMBL" id="SEQ33309.1"/>
    </source>
</evidence>
<proteinExistence type="predicted"/>
<dbReference type="InterPro" id="IPR013785">
    <property type="entry name" value="Aldolase_TIM"/>
</dbReference>
<dbReference type="PANTHER" id="PTHR32332:SF20">
    <property type="entry name" value="2-NITROPROPANE DIOXYGENASE-LIKE PROTEIN"/>
    <property type="match status" value="1"/>
</dbReference>
<gene>
    <name evidence="3" type="ORF">SAMN05216481_10681</name>
</gene>
<dbReference type="STRING" id="403935.SAMN05216481_10681"/>
<evidence type="ECO:0000259" key="2">
    <source>
        <dbReference type="Pfam" id="PF21607"/>
    </source>
</evidence>
<dbReference type="SUPFAM" id="SSF51412">
    <property type="entry name" value="Inosine monophosphate dehydrogenase (IMPDH)"/>
    <property type="match status" value="1"/>
</dbReference>
<dbReference type="InterPro" id="IPR049489">
    <property type="entry name" value="FabD-like_helical_ins"/>
</dbReference>
<accession>A0A1H9F612</accession>